<name>A0A2Z3GXZ2_9BACT</name>
<dbReference type="RefSeq" id="WP_010041607.1">
    <property type="nucleotide sequence ID" value="NZ_CP025958.1"/>
</dbReference>
<dbReference type="EMBL" id="CP025958">
    <property type="protein sequence ID" value="AWM36892.1"/>
    <property type="molecule type" value="Genomic_DNA"/>
</dbReference>
<proteinExistence type="predicted"/>
<evidence type="ECO:0000313" key="2">
    <source>
        <dbReference type="Proteomes" id="UP000245802"/>
    </source>
</evidence>
<dbReference type="Gene3D" id="3.40.720.10">
    <property type="entry name" value="Alkaline Phosphatase, subunit A"/>
    <property type="match status" value="1"/>
</dbReference>
<dbReference type="SUPFAM" id="SSF53649">
    <property type="entry name" value="Alkaline phosphatase-like"/>
    <property type="match status" value="1"/>
</dbReference>
<accession>A0A2Z3GXZ2</accession>
<dbReference type="InterPro" id="IPR010869">
    <property type="entry name" value="DUF1501"/>
</dbReference>
<dbReference type="PANTHER" id="PTHR43737">
    <property type="entry name" value="BLL7424 PROTEIN"/>
    <property type="match status" value="1"/>
</dbReference>
<evidence type="ECO:0000313" key="1">
    <source>
        <dbReference type="EMBL" id="AWM36892.1"/>
    </source>
</evidence>
<dbReference type="AlphaFoldDB" id="A0A2Z3GXZ2"/>
<protein>
    <submittedName>
        <fullName evidence="1">DUF1501 domain-containing protein</fullName>
    </submittedName>
</protein>
<dbReference type="InterPro" id="IPR017850">
    <property type="entry name" value="Alkaline_phosphatase_core_sf"/>
</dbReference>
<dbReference type="KEGG" id="gog:C1280_07570"/>
<reference evidence="1 2" key="1">
    <citation type="submission" date="2018-01" db="EMBL/GenBank/DDBJ databases">
        <title>G. obscuriglobus.</title>
        <authorList>
            <person name="Franke J."/>
            <person name="Blomberg W."/>
            <person name="Selmecki A."/>
        </authorList>
    </citation>
    <scope>NUCLEOTIDE SEQUENCE [LARGE SCALE GENOMIC DNA]</scope>
    <source>
        <strain evidence="1 2">DSM 5831</strain>
    </source>
</reference>
<dbReference type="Proteomes" id="UP000245802">
    <property type="component" value="Chromosome"/>
</dbReference>
<dbReference type="PANTHER" id="PTHR43737:SF1">
    <property type="entry name" value="DUF1501 DOMAIN-CONTAINING PROTEIN"/>
    <property type="match status" value="1"/>
</dbReference>
<sequence length="439" mass="47266">MSLTNLDRRHLLRAGAVSTAVSVSGWMGRLARAAEETKAKPKRSCILLWMNGGPATIDLWDLKPGHENGGPYKEIEAAPGLRIGEHLPKLAKHGKSLAVLRGMSTKEGDHSRGTYLMRTGQLPGSAAIQYPSIGSLLSKELGDPKAELPNFVAIAPQRFFAQEAFGPGFLGPVHAPLIVGDNQFNNNVQGAGLDAALKVANLDRPKEVEEGTAGARLDLLHQMQEEFAGQRPGAMVTSHSAAYDRAVRLMRSEGGKVFDLSNEKDATRDRYGRNLFGQGCLLARRLVEKGVPFVEVSLGNWDTHQNTFDLVKGLCGTLDAAWAELMDDLKDRGLLETTTIVWMGEFGRTPRINPGKGRDHYPNAWSTVLAGGGIKGGQAVGKTSKDGTTVEERVTSTVDLLATVCSAVGIDFEKQNMSNVGRPIRIVDKGAKPVTEVLA</sequence>
<dbReference type="Pfam" id="PF07394">
    <property type="entry name" value="DUF1501"/>
    <property type="match status" value="1"/>
</dbReference>
<gene>
    <name evidence="1" type="ORF">C1280_07570</name>
</gene>
<dbReference type="InterPro" id="IPR006311">
    <property type="entry name" value="TAT_signal"/>
</dbReference>
<dbReference type="OrthoDB" id="127333at2"/>
<keyword evidence="2" id="KW-1185">Reference proteome</keyword>
<organism evidence="1 2">
    <name type="scientific">Gemmata obscuriglobus</name>
    <dbReference type="NCBI Taxonomy" id="114"/>
    <lineage>
        <taxon>Bacteria</taxon>
        <taxon>Pseudomonadati</taxon>
        <taxon>Planctomycetota</taxon>
        <taxon>Planctomycetia</taxon>
        <taxon>Gemmatales</taxon>
        <taxon>Gemmataceae</taxon>
        <taxon>Gemmata</taxon>
    </lineage>
</organism>
<dbReference type="PROSITE" id="PS51318">
    <property type="entry name" value="TAT"/>
    <property type="match status" value="1"/>
</dbReference>